<feature type="signal peptide" evidence="3">
    <location>
        <begin position="1"/>
        <end position="17"/>
    </location>
</feature>
<organism evidence="5 6">
    <name type="scientific">Fusarium pseudocircinatum</name>
    <dbReference type="NCBI Taxonomy" id="56676"/>
    <lineage>
        <taxon>Eukaryota</taxon>
        <taxon>Fungi</taxon>
        <taxon>Dikarya</taxon>
        <taxon>Ascomycota</taxon>
        <taxon>Pezizomycotina</taxon>
        <taxon>Sordariomycetes</taxon>
        <taxon>Hypocreomycetidae</taxon>
        <taxon>Hypocreales</taxon>
        <taxon>Nectriaceae</taxon>
        <taxon>Fusarium</taxon>
        <taxon>Fusarium fujikuroi species complex</taxon>
    </lineage>
</organism>
<gene>
    <name evidence="5" type="ORF">FPCIR_13619</name>
</gene>
<protein>
    <recommendedName>
        <fullName evidence="3">Carboxylic ester hydrolase</fullName>
        <ecNumber evidence="3">3.1.1.-</ecNumber>
    </recommendedName>
</protein>
<accession>A0A8H5NSH3</accession>
<keyword evidence="3" id="KW-0732">Signal</keyword>
<evidence type="ECO:0000256" key="3">
    <source>
        <dbReference type="RuleBase" id="RU361235"/>
    </source>
</evidence>
<dbReference type="OrthoDB" id="408631at2759"/>
<keyword evidence="6" id="KW-1185">Reference proteome</keyword>
<name>A0A8H5NSH3_9HYPO</name>
<feature type="chain" id="PRO_5034852331" description="Carboxylic ester hydrolase" evidence="3">
    <location>
        <begin position="18"/>
        <end position="513"/>
    </location>
</feature>
<dbReference type="InterPro" id="IPR019826">
    <property type="entry name" value="Carboxylesterase_B_AS"/>
</dbReference>
<evidence type="ECO:0000313" key="6">
    <source>
        <dbReference type="Proteomes" id="UP000546213"/>
    </source>
</evidence>
<dbReference type="Pfam" id="PF00135">
    <property type="entry name" value="COesterase"/>
    <property type="match status" value="1"/>
</dbReference>
<evidence type="ECO:0000313" key="5">
    <source>
        <dbReference type="EMBL" id="KAF5574390.1"/>
    </source>
</evidence>
<dbReference type="PROSITE" id="PS00122">
    <property type="entry name" value="CARBOXYLESTERASE_B_1"/>
    <property type="match status" value="1"/>
</dbReference>
<evidence type="ECO:0000256" key="1">
    <source>
        <dbReference type="ARBA" id="ARBA00005964"/>
    </source>
</evidence>
<feature type="domain" description="Carboxylesterase type B" evidence="4">
    <location>
        <begin position="19"/>
        <end position="437"/>
    </location>
</feature>
<keyword evidence="2 3" id="KW-0378">Hydrolase</keyword>
<dbReference type="PANTHER" id="PTHR43918">
    <property type="entry name" value="ACETYLCHOLINESTERASE"/>
    <property type="match status" value="1"/>
</dbReference>
<dbReference type="InterPro" id="IPR029058">
    <property type="entry name" value="AB_hydrolase_fold"/>
</dbReference>
<comment type="caution">
    <text evidence="5">The sequence shown here is derived from an EMBL/GenBank/DDBJ whole genome shotgun (WGS) entry which is preliminary data.</text>
</comment>
<sequence length="513" mass="56261">MKPLTLSRLLLPIYVGAETPTATLDTGPIFGLTTTLPAASPVNKFLGIPYAAKPRRFSRATKPEPWTRPLNATVFGPSCRQLFVQSEIDLLKGLFNTASRESEDCLFINAFAPAAPHPSRAVLLFISGGGWQQGNGEIDLSGLAAYEDIVVFTFNYRTNVFGFPNSPDIPASGINLGIHDQQLALEWVQRNARAFGGDPDKVTIWGESAGAMSVDLHLNRHTPAFRAAMMFSGQMSVGYLGSTASHHDTSYWDNLTTVVGCQGPGQLQCMRDIPADDLINAMSAAGSAFLPITDNVTILSDRADRWRNGDVARVPVLMGTVAEEGRGLINRNISLETFFEAYLSEPLVNKTLQKQILDAYHPIKTDFDTAAAIYTDFVWQCPQAILTNVSSSVNPTWRFYFNASVTSLLDDKYSWLGKFHGSDVLLLFNSPTFDTMSPQLYTFAEYLRGVVGRFVRNPQAGPGWPVGSRYVADLGDVGQAQTSGPSIIDQTALDQRCNLYESIYPLIEEYVLV</sequence>
<dbReference type="Gene3D" id="3.40.50.1820">
    <property type="entry name" value="alpha/beta hydrolase"/>
    <property type="match status" value="1"/>
</dbReference>
<dbReference type="SUPFAM" id="SSF53474">
    <property type="entry name" value="alpha/beta-Hydrolases"/>
    <property type="match status" value="1"/>
</dbReference>
<dbReference type="EC" id="3.1.1.-" evidence="3"/>
<comment type="similarity">
    <text evidence="1 3">Belongs to the type-B carboxylesterase/lipase family.</text>
</comment>
<dbReference type="Proteomes" id="UP000546213">
    <property type="component" value="Unassembled WGS sequence"/>
</dbReference>
<dbReference type="InterPro" id="IPR002018">
    <property type="entry name" value="CarbesteraseB"/>
</dbReference>
<dbReference type="AlphaFoldDB" id="A0A8H5NSH3"/>
<evidence type="ECO:0000259" key="4">
    <source>
        <dbReference type="Pfam" id="PF00135"/>
    </source>
</evidence>
<proteinExistence type="inferred from homology"/>
<dbReference type="InterPro" id="IPR050654">
    <property type="entry name" value="AChE-related_enzymes"/>
</dbReference>
<dbReference type="PANTHER" id="PTHR43918:SF4">
    <property type="entry name" value="CARBOXYLIC ESTER HYDROLASE"/>
    <property type="match status" value="1"/>
</dbReference>
<evidence type="ECO:0000256" key="2">
    <source>
        <dbReference type="ARBA" id="ARBA00022801"/>
    </source>
</evidence>
<dbReference type="EMBL" id="JAAOAS010000527">
    <property type="protein sequence ID" value="KAF5574390.1"/>
    <property type="molecule type" value="Genomic_DNA"/>
</dbReference>
<reference evidence="5 6" key="1">
    <citation type="submission" date="2020-05" db="EMBL/GenBank/DDBJ databases">
        <title>Identification and distribution of gene clusters putatively required for synthesis of sphingolipid metabolism inhibitors in phylogenetically diverse species of the filamentous fungus Fusarium.</title>
        <authorList>
            <person name="Kim H.-S."/>
            <person name="Busman M."/>
            <person name="Brown D.W."/>
            <person name="Divon H."/>
            <person name="Uhlig S."/>
            <person name="Proctor R.H."/>
        </authorList>
    </citation>
    <scope>NUCLEOTIDE SEQUENCE [LARGE SCALE GENOMIC DNA]</scope>
    <source>
        <strain evidence="5 6">NRRL 36939</strain>
    </source>
</reference>
<dbReference type="GO" id="GO:0052689">
    <property type="term" value="F:carboxylic ester hydrolase activity"/>
    <property type="evidence" value="ECO:0007669"/>
    <property type="project" value="TreeGrafter"/>
</dbReference>